<dbReference type="InterPro" id="IPR036634">
    <property type="entry name" value="PRD_sf"/>
</dbReference>
<dbReference type="SUPFAM" id="SSF52794">
    <property type="entry name" value="PTS system IIB component-like"/>
    <property type="match status" value="1"/>
</dbReference>
<dbReference type="InterPro" id="IPR036095">
    <property type="entry name" value="PTS_EIIB-like_sf"/>
</dbReference>
<dbReference type="CDD" id="cd05568">
    <property type="entry name" value="PTS_IIB_bgl_like"/>
    <property type="match status" value="1"/>
</dbReference>
<evidence type="ECO:0000256" key="2">
    <source>
        <dbReference type="ARBA" id="ARBA00022737"/>
    </source>
</evidence>
<dbReference type="Pfam" id="PF00874">
    <property type="entry name" value="PRD"/>
    <property type="match status" value="1"/>
</dbReference>
<dbReference type="Gene3D" id="1.10.10.10">
    <property type="entry name" value="Winged helix-like DNA-binding domain superfamily/Winged helix DNA-binding domain"/>
    <property type="match status" value="1"/>
</dbReference>
<dbReference type="InterPro" id="IPR011608">
    <property type="entry name" value="PRD"/>
</dbReference>
<accession>A0A6N2TGI9</accession>
<dbReference type="GO" id="GO:0008982">
    <property type="term" value="F:protein-N(PI)-phosphohistidine-sugar phosphotransferase activity"/>
    <property type="evidence" value="ECO:0007669"/>
    <property type="project" value="InterPro"/>
</dbReference>
<dbReference type="PANTHER" id="PTHR30185">
    <property type="entry name" value="CRYPTIC BETA-GLUCOSIDE BGL OPERON ANTITERMINATOR"/>
    <property type="match status" value="1"/>
</dbReference>
<organism evidence="6">
    <name type="scientific">Anaerostipes caccae</name>
    <dbReference type="NCBI Taxonomy" id="105841"/>
    <lineage>
        <taxon>Bacteria</taxon>
        <taxon>Bacillati</taxon>
        <taxon>Bacillota</taxon>
        <taxon>Clostridia</taxon>
        <taxon>Lachnospirales</taxon>
        <taxon>Lachnospiraceae</taxon>
        <taxon>Anaerostipes</taxon>
    </lineage>
</organism>
<dbReference type="InterPro" id="IPR036388">
    <property type="entry name" value="WH-like_DNA-bd_sf"/>
</dbReference>
<dbReference type="GO" id="GO:0006355">
    <property type="term" value="P:regulation of DNA-templated transcription"/>
    <property type="evidence" value="ECO:0007669"/>
    <property type="project" value="InterPro"/>
</dbReference>
<dbReference type="InterPro" id="IPR013011">
    <property type="entry name" value="PTS_EIIB_2"/>
</dbReference>
<dbReference type="InterPro" id="IPR007737">
    <property type="entry name" value="Mga_HTH"/>
</dbReference>
<dbReference type="AlphaFoldDB" id="A0A6N2TGI9"/>
<keyword evidence="3" id="KW-0805">Transcription regulation</keyword>
<dbReference type="PANTHER" id="PTHR30185:SF18">
    <property type="entry name" value="TRANSCRIPTIONAL REGULATOR MTLR"/>
    <property type="match status" value="1"/>
</dbReference>
<keyword evidence="2" id="KW-0677">Repeat</keyword>
<evidence type="ECO:0000256" key="5">
    <source>
        <dbReference type="ARBA" id="ARBA00023163"/>
    </source>
</evidence>
<dbReference type="Gene3D" id="1.10.1790.10">
    <property type="entry name" value="PRD domain"/>
    <property type="match status" value="1"/>
</dbReference>
<sequence length="683" mass="80304">MQMSNRIKEIIEVILNSKGYVTIGEIAKQINVSDRTVYREIPEVTEIMREYGVQLNTVSKKGMAAVGSLEDMKSLRISLGMEKQIYIVDPRERIDFILLYLLQQDDYIKTEALAIDHHTSVPTVRNDLKKVKEQLGVYDLHLIQKKGEGILLTGSEIEKNALMINILLNHADEATLYQWLRREGDVSNPFTKRMEEYGYLDVMSACYLRMKNIIRDQCELPAMIKDREYLEYILLIAMMIGCHQKGQPYEKVFETENFKGEEQRVTRQVKRELEEEFHILLSQEEEQYIKWVLHMGMIQDTSSVYTVKNRILDSKIHTFIEYVEDRMGLQLIRDKELKESLYVHIERALTRIRSGMCISNPLIEDVKKDYEELFGIIREGADRIFQDDFFPDDEIGYLVLYFAVSLDKVMKRSFRILVVCSGGMGSSKMLAHRVEQEIPEICVSKEVSLVGFGQENLDEYDLILSTIPLYIDKRNYLKVSPLLSSNELEQIHEAIKRHKYKTMRKITVREQERRQLESRDNIESLETLRLLMDTGLRVIRQFRIVETREKDLKNNLLRILSEESLCSLPETEEKMKKQQSYYIPVTDMVYYEAVLARMPEPKLFAAHYHDDQYLSNGEKYTDVIYAVYPDQASEYEKNILNRMLESVIEDRDIQEMIHRADEKGVRQWFGYQFKQYLAELLAV</sequence>
<name>A0A6N2TGI9_9FIRM</name>
<protein>
    <submittedName>
        <fullName evidence="6">Transcriptional regulator MtlR</fullName>
    </submittedName>
</protein>
<dbReference type="InterPro" id="IPR036390">
    <property type="entry name" value="WH_DNA-bd_sf"/>
</dbReference>
<dbReference type="InterPro" id="IPR013196">
    <property type="entry name" value="HTH_11"/>
</dbReference>
<proteinExistence type="predicted"/>
<reference evidence="6" key="1">
    <citation type="submission" date="2019-11" db="EMBL/GenBank/DDBJ databases">
        <authorList>
            <person name="Feng L."/>
        </authorList>
    </citation>
    <scope>NUCLEOTIDE SEQUENCE</scope>
    <source>
        <strain evidence="6">AcaccaeLFYP115</strain>
    </source>
</reference>
<keyword evidence="4" id="KW-0010">Activator</keyword>
<dbReference type="GeneID" id="69470847"/>
<gene>
    <name evidence="6" type="primary">mtlR_5</name>
    <name evidence="6" type="ORF">ACLFYP115_01435</name>
</gene>
<evidence type="ECO:0000256" key="1">
    <source>
        <dbReference type="ARBA" id="ARBA00022679"/>
    </source>
</evidence>
<keyword evidence="1" id="KW-0808">Transferase</keyword>
<dbReference type="PROSITE" id="PS51099">
    <property type="entry name" value="PTS_EIIB_TYPE_2"/>
    <property type="match status" value="1"/>
</dbReference>
<keyword evidence="5" id="KW-0804">Transcription</keyword>
<dbReference type="RefSeq" id="WP_006567091.1">
    <property type="nucleotide sequence ID" value="NZ_BAABRZ010000001.1"/>
</dbReference>
<dbReference type="Gene3D" id="3.40.50.2300">
    <property type="match status" value="1"/>
</dbReference>
<evidence type="ECO:0000256" key="4">
    <source>
        <dbReference type="ARBA" id="ARBA00023159"/>
    </source>
</evidence>
<evidence type="ECO:0000313" key="6">
    <source>
        <dbReference type="EMBL" id="VYT04698.1"/>
    </source>
</evidence>
<dbReference type="SUPFAM" id="SSF46785">
    <property type="entry name" value="Winged helix' DNA-binding domain"/>
    <property type="match status" value="1"/>
</dbReference>
<dbReference type="Pfam" id="PF08279">
    <property type="entry name" value="HTH_11"/>
    <property type="match status" value="1"/>
</dbReference>
<dbReference type="GO" id="GO:0009401">
    <property type="term" value="P:phosphoenolpyruvate-dependent sugar phosphotransferase system"/>
    <property type="evidence" value="ECO:0007669"/>
    <property type="project" value="InterPro"/>
</dbReference>
<evidence type="ECO:0000256" key="3">
    <source>
        <dbReference type="ARBA" id="ARBA00023015"/>
    </source>
</evidence>
<dbReference type="EMBL" id="CACRSQ010000003">
    <property type="protein sequence ID" value="VYT04698.1"/>
    <property type="molecule type" value="Genomic_DNA"/>
</dbReference>
<dbReference type="SUPFAM" id="SSF63520">
    <property type="entry name" value="PTS-regulatory domain, PRD"/>
    <property type="match status" value="1"/>
</dbReference>
<dbReference type="PROSITE" id="PS51372">
    <property type="entry name" value="PRD_2"/>
    <property type="match status" value="1"/>
</dbReference>
<dbReference type="Pfam" id="PF05043">
    <property type="entry name" value="Mga"/>
    <property type="match status" value="1"/>
</dbReference>
<dbReference type="InterPro" id="IPR050661">
    <property type="entry name" value="BglG_antiterminators"/>
</dbReference>